<reference evidence="9 10" key="1">
    <citation type="submission" date="2017-12" db="EMBL/GenBank/DDBJ databases">
        <title>Sequencing, de novo assembly and annotation of complete genome of a new Thraustochytrid species, strain FCC1311.</title>
        <authorList>
            <person name="Sedici K."/>
            <person name="Godart F."/>
            <person name="Aiese Cigliano R."/>
            <person name="Sanseverino W."/>
            <person name="Barakat M."/>
            <person name="Ortet P."/>
            <person name="Marechal E."/>
            <person name="Cagnac O."/>
            <person name="Amato A."/>
        </authorList>
    </citation>
    <scope>NUCLEOTIDE SEQUENCE [LARGE SCALE GENOMIC DNA]</scope>
</reference>
<keyword evidence="5 7" id="KW-0472">Membrane</keyword>
<dbReference type="EMBL" id="BEYU01000005">
    <property type="protein sequence ID" value="GBG24215.1"/>
    <property type="molecule type" value="Genomic_DNA"/>
</dbReference>
<evidence type="ECO:0000313" key="9">
    <source>
        <dbReference type="EMBL" id="GBG24215.1"/>
    </source>
</evidence>
<evidence type="ECO:0000256" key="2">
    <source>
        <dbReference type="ARBA" id="ARBA00022448"/>
    </source>
</evidence>
<feature type="transmembrane region" description="Helical" evidence="7">
    <location>
        <begin position="100"/>
        <end position="124"/>
    </location>
</feature>
<dbReference type="Proteomes" id="UP000241890">
    <property type="component" value="Unassembled WGS sequence"/>
</dbReference>
<accession>A0A2R5G111</accession>
<dbReference type="InterPro" id="IPR020846">
    <property type="entry name" value="MFS_dom"/>
</dbReference>
<dbReference type="Pfam" id="PF07690">
    <property type="entry name" value="MFS_1"/>
    <property type="match status" value="1"/>
</dbReference>
<dbReference type="SUPFAM" id="SSF103473">
    <property type="entry name" value="MFS general substrate transporter"/>
    <property type="match status" value="1"/>
</dbReference>
<feature type="transmembrane region" description="Helical" evidence="7">
    <location>
        <begin position="155"/>
        <end position="173"/>
    </location>
</feature>
<keyword evidence="4 7" id="KW-1133">Transmembrane helix</keyword>
<organism evidence="9 10">
    <name type="scientific">Hondaea fermentalgiana</name>
    <dbReference type="NCBI Taxonomy" id="2315210"/>
    <lineage>
        <taxon>Eukaryota</taxon>
        <taxon>Sar</taxon>
        <taxon>Stramenopiles</taxon>
        <taxon>Bigyra</taxon>
        <taxon>Labyrinthulomycetes</taxon>
        <taxon>Thraustochytrida</taxon>
        <taxon>Thraustochytriidae</taxon>
        <taxon>Hondaea</taxon>
    </lineage>
</organism>
<gene>
    <name evidence="9" type="ORF">FCC1311_004332</name>
</gene>
<dbReference type="InterPro" id="IPR011701">
    <property type="entry name" value="MFS"/>
</dbReference>
<evidence type="ECO:0000256" key="6">
    <source>
        <dbReference type="SAM" id="MobiDB-lite"/>
    </source>
</evidence>
<evidence type="ECO:0000256" key="4">
    <source>
        <dbReference type="ARBA" id="ARBA00022989"/>
    </source>
</evidence>
<dbReference type="GO" id="GO:0022857">
    <property type="term" value="F:transmembrane transporter activity"/>
    <property type="evidence" value="ECO:0007669"/>
    <property type="project" value="InterPro"/>
</dbReference>
<dbReference type="PROSITE" id="PS50850">
    <property type="entry name" value="MFS"/>
    <property type="match status" value="1"/>
</dbReference>
<evidence type="ECO:0000313" key="10">
    <source>
        <dbReference type="Proteomes" id="UP000241890"/>
    </source>
</evidence>
<dbReference type="PANTHER" id="PTHR23504">
    <property type="entry name" value="MAJOR FACILITATOR SUPERFAMILY DOMAIN-CONTAINING PROTEIN 10"/>
    <property type="match status" value="1"/>
</dbReference>
<evidence type="ECO:0000256" key="1">
    <source>
        <dbReference type="ARBA" id="ARBA00004141"/>
    </source>
</evidence>
<feature type="domain" description="Major facilitator superfamily (MFS) profile" evidence="8">
    <location>
        <begin position="61"/>
        <end position="569"/>
    </location>
</feature>
<feature type="transmembrane region" description="Helical" evidence="7">
    <location>
        <begin position="399"/>
        <end position="421"/>
    </location>
</feature>
<dbReference type="AlphaFoldDB" id="A0A2R5G111"/>
<feature type="transmembrane region" description="Helical" evidence="7">
    <location>
        <begin position="468"/>
        <end position="488"/>
    </location>
</feature>
<dbReference type="Gene3D" id="1.20.1250.20">
    <property type="entry name" value="MFS general substrate transporter like domains"/>
    <property type="match status" value="1"/>
</dbReference>
<sequence length="596" mass="64755">MDSNIKENDNSSGSVGERESSSSSSLDGEMMTDNEEDEIIEASSARFLEEPTETTRQAYWKILIATSSVFASSYCLTNIFPYVGFMVVRFTGNTNEEAGYHAGVLASAFMFSRVLTSVVWGFLADRVGRKPILLIGCSTMVAFQLMLGFAPSFEIAVLSRLCTGFFSGVVGTSKTVASELAAGDATAQSMAMNIVSGAGSLGVILGPAFSGILYDPATQYPNLAIAQIQLFRDFPYLLPNIVSAFFSLASFLGILFLLPETLPNAVPLTTFLCGAKSTSSRYARVDTTEDAEGEGLVRDVELSRMERRESSQSLEANDQDDAVVEIASASANPRENASAELAAAPESGGFYKFLRVTYELWQRKDIRKSCYMYGYYSFISIYSSELFPLWLMAKSEVGGFGFIASTIGGTISASAILLLLFQAFIFRYISEAWKEPLSLLRWSLLLSGAFYLVSPILGLFHWENGHVLLVVLVLYRGAGSILNIVCFTQCNIMTNNSCAIHERATVNGIVMSLGSIFKALGPLCAGFSFAWSVNNGLPFPFDFFFSFILLAAVCAALAFYTYTMPLELNIIRKKSVSTVSTASSASLRSTTSTRGP</sequence>
<keyword evidence="2" id="KW-0813">Transport</keyword>
<feature type="transmembrane region" description="Helical" evidence="7">
    <location>
        <begin position="442"/>
        <end position="462"/>
    </location>
</feature>
<feature type="transmembrane region" description="Helical" evidence="7">
    <location>
        <begin position="509"/>
        <end position="531"/>
    </location>
</feature>
<proteinExistence type="predicted"/>
<feature type="transmembrane region" description="Helical" evidence="7">
    <location>
        <begin position="234"/>
        <end position="258"/>
    </location>
</feature>
<feature type="transmembrane region" description="Helical" evidence="7">
    <location>
        <begin position="194"/>
        <end position="214"/>
    </location>
</feature>
<feature type="compositionally biased region" description="Low complexity" evidence="6">
    <location>
        <begin position="11"/>
        <end position="25"/>
    </location>
</feature>
<name>A0A2R5G111_9STRA</name>
<feature type="transmembrane region" description="Helical" evidence="7">
    <location>
        <begin position="131"/>
        <end position="149"/>
    </location>
</feature>
<dbReference type="InParanoid" id="A0A2R5G111"/>
<dbReference type="OrthoDB" id="26679at2759"/>
<keyword evidence="10" id="KW-1185">Reference proteome</keyword>
<evidence type="ECO:0000256" key="3">
    <source>
        <dbReference type="ARBA" id="ARBA00022692"/>
    </source>
</evidence>
<feature type="transmembrane region" description="Helical" evidence="7">
    <location>
        <begin position="543"/>
        <end position="563"/>
    </location>
</feature>
<feature type="transmembrane region" description="Helical" evidence="7">
    <location>
        <begin position="58"/>
        <end position="80"/>
    </location>
</feature>
<evidence type="ECO:0000259" key="8">
    <source>
        <dbReference type="PROSITE" id="PS50850"/>
    </source>
</evidence>
<feature type="region of interest" description="Disordered" evidence="6">
    <location>
        <begin position="1"/>
        <end position="34"/>
    </location>
</feature>
<evidence type="ECO:0000256" key="5">
    <source>
        <dbReference type="ARBA" id="ARBA00023136"/>
    </source>
</evidence>
<dbReference type="InterPro" id="IPR036259">
    <property type="entry name" value="MFS_trans_sf"/>
</dbReference>
<comment type="caution">
    <text evidence="9">The sequence shown here is derived from an EMBL/GenBank/DDBJ whole genome shotgun (WGS) entry which is preliminary data.</text>
</comment>
<comment type="subcellular location">
    <subcellularLocation>
        <location evidence="1">Membrane</location>
        <topology evidence="1">Multi-pass membrane protein</topology>
    </subcellularLocation>
</comment>
<keyword evidence="3 7" id="KW-0812">Transmembrane</keyword>
<feature type="transmembrane region" description="Helical" evidence="7">
    <location>
        <begin position="373"/>
        <end position="393"/>
    </location>
</feature>
<dbReference type="GO" id="GO:0016020">
    <property type="term" value="C:membrane"/>
    <property type="evidence" value="ECO:0007669"/>
    <property type="project" value="UniProtKB-SubCell"/>
</dbReference>
<evidence type="ECO:0000256" key="7">
    <source>
        <dbReference type="SAM" id="Phobius"/>
    </source>
</evidence>
<protein>
    <submittedName>
        <fullName evidence="9">Transporter, major facilitator family</fullName>
    </submittedName>
</protein>
<dbReference type="PANTHER" id="PTHR23504:SF15">
    <property type="entry name" value="MAJOR FACILITATOR SUPERFAMILY (MFS) PROFILE DOMAIN-CONTAINING PROTEIN"/>
    <property type="match status" value="1"/>
</dbReference>